<dbReference type="InterPro" id="IPR015168">
    <property type="entry name" value="SsuA/THI5"/>
</dbReference>
<feature type="domain" description="SsuA/THI5-like" evidence="12">
    <location>
        <begin position="56"/>
        <end position="266"/>
    </location>
</feature>
<dbReference type="RefSeq" id="WP_377870849.1">
    <property type="nucleotide sequence ID" value="NZ_JBHMAY010000025.1"/>
</dbReference>
<comment type="similarity">
    <text evidence="3">Belongs to the NMT1/THI5 family.</text>
</comment>
<evidence type="ECO:0000313" key="13">
    <source>
        <dbReference type="EMBL" id="MFC3512298.1"/>
    </source>
</evidence>
<dbReference type="InterPro" id="IPR006311">
    <property type="entry name" value="TAT_signal"/>
</dbReference>
<evidence type="ECO:0000313" key="14">
    <source>
        <dbReference type="Proteomes" id="UP001595764"/>
    </source>
</evidence>
<evidence type="ECO:0000256" key="1">
    <source>
        <dbReference type="ARBA" id="ARBA00003469"/>
    </source>
</evidence>
<organism evidence="13 14">
    <name type="scientific">Amycolatopsis halotolerans</name>
    <dbReference type="NCBI Taxonomy" id="330083"/>
    <lineage>
        <taxon>Bacteria</taxon>
        <taxon>Bacillati</taxon>
        <taxon>Actinomycetota</taxon>
        <taxon>Actinomycetes</taxon>
        <taxon>Pseudonocardiales</taxon>
        <taxon>Pseudonocardiaceae</taxon>
        <taxon>Amycolatopsis</taxon>
    </lineage>
</organism>
<dbReference type="EMBL" id="JBHRWI010000022">
    <property type="protein sequence ID" value="MFC3512298.1"/>
    <property type="molecule type" value="Genomic_DNA"/>
</dbReference>
<dbReference type="Pfam" id="PF09084">
    <property type="entry name" value="NMT1"/>
    <property type="match status" value="1"/>
</dbReference>
<comment type="caution">
    <text evidence="13">The sequence shown here is derived from an EMBL/GenBank/DDBJ whole genome shotgun (WGS) entry which is preliminary data.</text>
</comment>
<comment type="catalytic activity">
    <reaction evidence="11">
        <text>N(6)-(pyridoxal phosphate)-L-lysyl-[4-amino-5-hydroxymethyl-2-methylpyrimidine phosphate synthase] + L-histidyl-[4-amino-5-hydroxymethyl-2-methylpyrimidine phosphate synthase] + 2 Fe(3+) + 4 H2O = L-lysyl-[4-amino-5-hydroxymethyl-2-methylpyrimidine phosphate synthase] + (2S)-2-amino-5-hydroxy-4-oxopentanoyl-[4-amino-5-hydroxymethyl-2-methylpyrimidine phosphate synthase] + 4-amino-2-methyl-5-(phosphooxymethyl)pyrimidine + 3-oxopropanoate + 2 Fe(2+) + 2 H(+)</text>
        <dbReference type="Rhea" id="RHEA:65756"/>
        <dbReference type="Rhea" id="RHEA-COMP:16892"/>
        <dbReference type="Rhea" id="RHEA-COMP:16893"/>
        <dbReference type="Rhea" id="RHEA-COMP:16894"/>
        <dbReference type="Rhea" id="RHEA-COMP:16895"/>
        <dbReference type="ChEBI" id="CHEBI:15377"/>
        <dbReference type="ChEBI" id="CHEBI:15378"/>
        <dbReference type="ChEBI" id="CHEBI:29033"/>
        <dbReference type="ChEBI" id="CHEBI:29034"/>
        <dbReference type="ChEBI" id="CHEBI:29969"/>
        <dbReference type="ChEBI" id="CHEBI:29979"/>
        <dbReference type="ChEBI" id="CHEBI:33190"/>
        <dbReference type="ChEBI" id="CHEBI:58354"/>
        <dbReference type="ChEBI" id="CHEBI:143915"/>
        <dbReference type="ChEBI" id="CHEBI:157692"/>
    </reaction>
    <physiologicalReaction direction="left-to-right" evidence="11">
        <dbReference type="Rhea" id="RHEA:65757"/>
    </physiologicalReaction>
</comment>
<evidence type="ECO:0000256" key="5">
    <source>
        <dbReference type="ARBA" id="ARBA00022679"/>
    </source>
</evidence>
<dbReference type="InterPro" id="IPR027939">
    <property type="entry name" value="NMT1/THI5"/>
</dbReference>
<reference evidence="14" key="1">
    <citation type="journal article" date="2019" name="Int. J. Syst. Evol. Microbiol.">
        <title>The Global Catalogue of Microorganisms (GCM) 10K type strain sequencing project: providing services to taxonomists for standard genome sequencing and annotation.</title>
        <authorList>
            <consortium name="The Broad Institute Genomics Platform"/>
            <consortium name="The Broad Institute Genome Sequencing Center for Infectious Disease"/>
            <person name="Wu L."/>
            <person name="Ma J."/>
        </authorList>
    </citation>
    <scope>NUCLEOTIDE SEQUENCE [LARGE SCALE GENOMIC DNA]</scope>
    <source>
        <strain evidence="14">CGMCC 4.7682</strain>
    </source>
</reference>
<evidence type="ECO:0000256" key="2">
    <source>
        <dbReference type="ARBA" id="ARBA00004948"/>
    </source>
</evidence>
<dbReference type="SUPFAM" id="SSF53850">
    <property type="entry name" value="Periplasmic binding protein-like II"/>
    <property type="match status" value="1"/>
</dbReference>
<keyword evidence="9" id="KW-0408">Iron</keyword>
<comment type="subunit">
    <text evidence="4">Homodimer.</text>
</comment>
<comment type="pathway">
    <text evidence="2">Cofactor biosynthesis; thiamine diphosphate biosynthesis.</text>
</comment>
<evidence type="ECO:0000256" key="7">
    <source>
        <dbReference type="ARBA" id="ARBA00022898"/>
    </source>
</evidence>
<dbReference type="PROSITE" id="PS51318">
    <property type="entry name" value="TAT"/>
    <property type="match status" value="1"/>
</dbReference>
<evidence type="ECO:0000256" key="3">
    <source>
        <dbReference type="ARBA" id="ARBA00009406"/>
    </source>
</evidence>
<protein>
    <recommendedName>
        <fullName evidence="10">Thiamine pyrimidine synthase</fullName>
    </recommendedName>
</protein>
<dbReference type="Gene3D" id="3.40.190.10">
    <property type="entry name" value="Periplasmic binding protein-like II"/>
    <property type="match status" value="2"/>
</dbReference>
<sequence>MDDNLPRAGISRRDALRLAGSGTLLLGATSLLSACGGGSSGSQDFSLQLGWVPDAEYSGFFMAAENGHFAKNGLTPNILPGGPTTSPEPIVLTGKALLAVEPVPENVANAAQRGNDLKIVGAQFRRSPECWVSPAKAPVKTPGDIVGKKLGITLSGKNTALAFLRKNGVDPAKVTLVPISFDPAPLVAGEIDALWGIATNQPVTLGEKGVQTHTMLLADYGFNRMQDVLVTTGAALKDPDKAALLKKVVAASQHGWQDALGNPAAAAQTTVTKYGKSLGLTATSQVKTLEAMKPFMRPAAGGPVLTMSDALIKDTVNALQNIVGVKTSPSLFTNELF</sequence>
<dbReference type="PANTHER" id="PTHR31528:SF1">
    <property type="entry name" value="4-AMINO-5-HYDROXYMETHYL-2-METHYLPYRIMIDINE PHOSPHATE SYNTHASE THI11-RELATED"/>
    <property type="match status" value="1"/>
</dbReference>
<keyword evidence="6" id="KW-0479">Metal-binding</keyword>
<dbReference type="PROSITE" id="PS51257">
    <property type="entry name" value="PROKAR_LIPOPROTEIN"/>
    <property type="match status" value="1"/>
</dbReference>
<keyword evidence="5" id="KW-0808">Transferase</keyword>
<gene>
    <name evidence="13" type="ORF">ACFORO_19150</name>
</gene>
<name>A0ABV7QG69_9PSEU</name>
<evidence type="ECO:0000256" key="8">
    <source>
        <dbReference type="ARBA" id="ARBA00022977"/>
    </source>
</evidence>
<evidence type="ECO:0000256" key="11">
    <source>
        <dbReference type="ARBA" id="ARBA00048179"/>
    </source>
</evidence>
<evidence type="ECO:0000256" key="10">
    <source>
        <dbReference type="ARBA" id="ARBA00033171"/>
    </source>
</evidence>
<evidence type="ECO:0000256" key="4">
    <source>
        <dbReference type="ARBA" id="ARBA00011738"/>
    </source>
</evidence>
<evidence type="ECO:0000256" key="9">
    <source>
        <dbReference type="ARBA" id="ARBA00023004"/>
    </source>
</evidence>
<keyword evidence="7" id="KW-0663">Pyridoxal phosphate</keyword>
<keyword evidence="14" id="KW-1185">Reference proteome</keyword>
<evidence type="ECO:0000259" key="12">
    <source>
        <dbReference type="Pfam" id="PF09084"/>
    </source>
</evidence>
<proteinExistence type="inferred from homology"/>
<comment type="function">
    <text evidence="1">Responsible for the formation of the pyrimidine heterocycle in the thiamine biosynthesis pathway. Catalyzes the formation of hydroxymethylpyrimidine phosphate (HMP-P) from histidine and pyridoxal phosphate (PLP). The protein uses PLP and the active site histidine to form HMP-P, generating an inactive enzyme. The enzyme can only undergo a single turnover, which suggests it is a suicide enzyme.</text>
</comment>
<dbReference type="PANTHER" id="PTHR31528">
    <property type="entry name" value="4-AMINO-5-HYDROXYMETHYL-2-METHYLPYRIMIDINE PHOSPHATE SYNTHASE THI11-RELATED"/>
    <property type="match status" value="1"/>
</dbReference>
<accession>A0ABV7QG69</accession>
<evidence type="ECO:0000256" key="6">
    <source>
        <dbReference type="ARBA" id="ARBA00022723"/>
    </source>
</evidence>
<dbReference type="Proteomes" id="UP001595764">
    <property type="component" value="Unassembled WGS sequence"/>
</dbReference>
<keyword evidence="8" id="KW-0784">Thiamine biosynthesis</keyword>